<organism evidence="5 6">
    <name type="scientific">Dendryphion nanum</name>
    <dbReference type="NCBI Taxonomy" id="256645"/>
    <lineage>
        <taxon>Eukaryota</taxon>
        <taxon>Fungi</taxon>
        <taxon>Dikarya</taxon>
        <taxon>Ascomycota</taxon>
        <taxon>Pezizomycotina</taxon>
        <taxon>Dothideomycetes</taxon>
        <taxon>Pleosporomycetidae</taxon>
        <taxon>Pleosporales</taxon>
        <taxon>Torulaceae</taxon>
        <taxon>Dendryphion</taxon>
    </lineage>
</organism>
<feature type="compositionally biased region" description="Polar residues" evidence="3">
    <location>
        <begin position="678"/>
        <end position="700"/>
    </location>
</feature>
<dbReference type="GO" id="GO:0016887">
    <property type="term" value="F:ATP hydrolysis activity"/>
    <property type="evidence" value="ECO:0007669"/>
    <property type="project" value="InterPro"/>
</dbReference>
<dbReference type="GO" id="GO:0061982">
    <property type="term" value="P:meiosis I cell cycle process"/>
    <property type="evidence" value="ECO:0007669"/>
    <property type="project" value="UniProtKB-ARBA"/>
</dbReference>
<accession>A0A9P9DRE8</accession>
<dbReference type="PANTHER" id="PTHR10073:SF41">
    <property type="entry name" value="MISMATCH REPAIR PROTEIN, PUTATIVE (AFU_ORTHOLOGUE AFUA_8G05820)-RELATED"/>
    <property type="match status" value="1"/>
</dbReference>
<evidence type="ECO:0000259" key="4">
    <source>
        <dbReference type="SMART" id="SM01340"/>
    </source>
</evidence>
<dbReference type="Pfam" id="PF13589">
    <property type="entry name" value="HATPase_c_3"/>
    <property type="match status" value="1"/>
</dbReference>
<dbReference type="EMBL" id="JAGMWT010000008">
    <property type="protein sequence ID" value="KAH7123659.1"/>
    <property type="molecule type" value="Genomic_DNA"/>
</dbReference>
<feature type="region of interest" description="Disordered" evidence="3">
    <location>
        <begin position="762"/>
        <end position="788"/>
    </location>
</feature>
<dbReference type="InterPro" id="IPR002099">
    <property type="entry name" value="MutL/Mlh/PMS"/>
</dbReference>
<dbReference type="SMART" id="SM01340">
    <property type="entry name" value="DNA_mis_repair"/>
    <property type="match status" value="1"/>
</dbReference>
<dbReference type="GO" id="GO:0006298">
    <property type="term" value="P:mismatch repair"/>
    <property type="evidence" value="ECO:0007669"/>
    <property type="project" value="InterPro"/>
</dbReference>
<dbReference type="CDD" id="cd16926">
    <property type="entry name" value="HATPase_MutL-MLH-PMS-like"/>
    <property type="match status" value="1"/>
</dbReference>
<dbReference type="PANTHER" id="PTHR10073">
    <property type="entry name" value="DNA MISMATCH REPAIR PROTEIN MLH, PMS, MUTL"/>
    <property type="match status" value="1"/>
</dbReference>
<dbReference type="InterPro" id="IPR038973">
    <property type="entry name" value="MutL/Mlh/Pms-like"/>
</dbReference>
<dbReference type="FunFam" id="3.30.565.10:FF:000017">
    <property type="entry name" value="PMS1 homolog 1, mismatch repair system component"/>
    <property type="match status" value="1"/>
</dbReference>
<dbReference type="SUPFAM" id="SSF55874">
    <property type="entry name" value="ATPase domain of HSP90 chaperone/DNA topoisomerase II/histidine kinase"/>
    <property type="match status" value="1"/>
</dbReference>
<feature type="region of interest" description="Disordered" evidence="3">
    <location>
        <begin position="492"/>
        <end position="515"/>
    </location>
</feature>
<dbReference type="GO" id="GO:0032389">
    <property type="term" value="C:MutLalpha complex"/>
    <property type="evidence" value="ECO:0007669"/>
    <property type="project" value="TreeGrafter"/>
</dbReference>
<dbReference type="InterPro" id="IPR036890">
    <property type="entry name" value="HATPase_C_sf"/>
</dbReference>
<feature type="region of interest" description="Disordered" evidence="3">
    <location>
        <begin position="672"/>
        <end position="715"/>
    </location>
</feature>
<dbReference type="SUPFAM" id="SSF54211">
    <property type="entry name" value="Ribosomal protein S5 domain 2-like"/>
    <property type="match status" value="1"/>
</dbReference>
<dbReference type="Gene3D" id="3.30.565.10">
    <property type="entry name" value="Histidine kinase-like ATPase, C-terminal domain"/>
    <property type="match status" value="1"/>
</dbReference>
<dbReference type="Pfam" id="PF01119">
    <property type="entry name" value="DNA_mis_repair"/>
    <property type="match status" value="1"/>
</dbReference>
<dbReference type="OrthoDB" id="10263226at2759"/>
<name>A0A9P9DRE8_9PLEO</name>
<evidence type="ECO:0000313" key="6">
    <source>
        <dbReference type="Proteomes" id="UP000700596"/>
    </source>
</evidence>
<comment type="similarity">
    <text evidence="1">Belongs to the DNA mismatch repair MutL/HexB family.</text>
</comment>
<feature type="domain" description="DNA mismatch repair protein S5" evidence="4">
    <location>
        <begin position="232"/>
        <end position="360"/>
    </location>
</feature>
<keyword evidence="6" id="KW-1185">Reference proteome</keyword>
<protein>
    <recommendedName>
        <fullName evidence="4">DNA mismatch repair protein S5 domain-containing protein</fullName>
    </recommendedName>
</protein>
<proteinExistence type="inferred from homology"/>
<dbReference type="Gene3D" id="3.30.230.10">
    <property type="match status" value="1"/>
</dbReference>
<dbReference type="AlphaFoldDB" id="A0A9P9DRE8"/>
<comment type="caution">
    <text evidence="5">The sequence shown here is derived from an EMBL/GenBank/DDBJ whole genome shotgun (WGS) entry which is preliminary data.</text>
</comment>
<feature type="compositionally biased region" description="Basic residues" evidence="3">
    <location>
        <begin position="610"/>
        <end position="620"/>
    </location>
</feature>
<dbReference type="Proteomes" id="UP000700596">
    <property type="component" value="Unassembled WGS sequence"/>
</dbReference>
<dbReference type="GO" id="GO:0030983">
    <property type="term" value="F:mismatched DNA binding"/>
    <property type="evidence" value="ECO:0007669"/>
    <property type="project" value="InterPro"/>
</dbReference>
<evidence type="ECO:0000256" key="3">
    <source>
        <dbReference type="SAM" id="MobiDB-lite"/>
    </source>
</evidence>
<dbReference type="GO" id="GO:0005524">
    <property type="term" value="F:ATP binding"/>
    <property type="evidence" value="ECO:0007669"/>
    <property type="project" value="InterPro"/>
</dbReference>
<evidence type="ECO:0000313" key="5">
    <source>
        <dbReference type="EMBL" id="KAH7123659.1"/>
    </source>
</evidence>
<dbReference type="NCBIfam" id="TIGR00585">
    <property type="entry name" value="mutl"/>
    <property type="match status" value="1"/>
</dbReference>
<gene>
    <name evidence="5" type="ORF">B0J11DRAFT_606613</name>
</gene>
<evidence type="ECO:0000256" key="1">
    <source>
        <dbReference type="ARBA" id="ARBA00006082"/>
    </source>
</evidence>
<keyword evidence="2" id="KW-0227">DNA damage</keyword>
<feature type="region of interest" description="Disordered" evidence="3">
    <location>
        <begin position="585"/>
        <end position="634"/>
    </location>
</feature>
<sequence length="922" mass="101039">MAGSLGSETLKPSASIKVLPDATVRQIGATQLLIDPNSAVKELIDNSIDARATAILVDISSNTIDTIQVKDNGHGITGEDRLLVCRRYCTSKIRSFQDLKGIGGKWLGFRGEAMASMVVASGTMSVMTRVEGEPVAVLLKYDKKGDLASTERASHPVGTTVKLTDLFATFPVRKQATLKDAPKNLSRIKRLMQAYALARPMIRFQLRVTKANSDKGNFNYAPKIGINVEDAAFKIVGRDCASQCGWTAYEADGFELHAFLPKVDAAPAKISNQAAFISIDGRPVKSSRGTPKRINSMFKDRLRKANTAFTSAREPFICINIVCPPESYDPNIQPAKDDVLFEDEGSVLNAVATMFASFYPEAQLTSSSHEPPLTANTTMTTTRPPTMYGIDEEDVAIHPSEIIAPVVEEQEEGARSVEISNPWTIAKMNTSIRSKKSVVNTQLITPAKQKGHIVTNSISPGSEISTWPQVVNQPLTPQSIFRSNELNSPAADLGTNSGMMHPPQARLSRARNTPSVNRDEEVAFLNVRERSWEPAPKLGPTRFSSPTLRVTSAIQRPSISNNGFDVHSLSTPSFSAMPSVVNIPVSEPSHPKPRKRPYTNNPFISPNRGRGSRFNKRGRNKINEPRPPLNLPQTELLAQAPDIMAEDASIDSSNGPGITSKNNTDIRTFFDRDRPKITASNHRTETISLQSAAQRRSNTNVHDDRSLTPAPQISSEELTAQLPAFAERAEPPNSHTSRTSYVGKIGRPIIALDDRVELRAADLSSPAKHRRTQSPPRNSHTARTRSKSAKLPLNFIPTGQATSYYILKLCVSVSAIISSRKMLDMSDSNVNNGENIIEWGYCAAIADNQGGHFGAFRRLVLEEKVTQWSKKVVELLHEKMVCERSSLLWADMIGVVTEGIMKALNEKTVCDISVKRGSRTTS</sequence>
<dbReference type="InterPro" id="IPR014721">
    <property type="entry name" value="Ribsml_uS5_D2-typ_fold_subgr"/>
</dbReference>
<evidence type="ECO:0000256" key="2">
    <source>
        <dbReference type="ARBA" id="ARBA00022763"/>
    </source>
</evidence>
<dbReference type="InterPro" id="IPR013507">
    <property type="entry name" value="DNA_mismatch_S5_2-like"/>
</dbReference>
<reference evidence="5" key="1">
    <citation type="journal article" date="2021" name="Nat. Commun.">
        <title>Genetic determinants of endophytism in the Arabidopsis root mycobiome.</title>
        <authorList>
            <person name="Mesny F."/>
            <person name="Miyauchi S."/>
            <person name="Thiergart T."/>
            <person name="Pickel B."/>
            <person name="Atanasova L."/>
            <person name="Karlsson M."/>
            <person name="Huettel B."/>
            <person name="Barry K.W."/>
            <person name="Haridas S."/>
            <person name="Chen C."/>
            <person name="Bauer D."/>
            <person name="Andreopoulos W."/>
            <person name="Pangilinan J."/>
            <person name="LaButti K."/>
            <person name="Riley R."/>
            <person name="Lipzen A."/>
            <person name="Clum A."/>
            <person name="Drula E."/>
            <person name="Henrissat B."/>
            <person name="Kohler A."/>
            <person name="Grigoriev I.V."/>
            <person name="Martin F.M."/>
            <person name="Hacquard S."/>
        </authorList>
    </citation>
    <scope>NUCLEOTIDE SEQUENCE</scope>
    <source>
        <strain evidence="5">MPI-CAGE-CH-0243</strain>
    </source>
</reference>
<dbReference type="GO" id="GO:0140664">
    <property type="term" value="F:ATP-dependent DNA damage sensor activity"/>
    <property type="evidence" value="ECO:0007669"/>
    <property type="project" value="InterPro"/>
</dbReference>
<dbReference type="InterPro" id="IPR020568">
    <property type="entry name" value="Ribosomal_Su5_D2-typ_SF"/>
</dbReference>
<dbReference type="CDD" id="cd03485">
    <property type="entry name" value="MutL_Trans_hPMS_1_like"/>
    <property type="match status" value="1"/>
</dbReference>